<protein>
    <recommendedName>
        <fullName evidence="1">Nas2 N-terminal domain-containing protein</fullName>
    </recommendedName>
</protein>
<dbReference type="GO" id="GO:0005737">
    <property type="term" value="C:cytoplasm"/>
    <property type="evidence" value="ECO:0007669"/>
    <property type="project" value="TreeGrafter"/>
</dbReference>
<dbReference type="InterPro" id="IPR040815">
    <property type="entry name" value="Nas2_N"/>
</dbReference>
<dbReference type="Gene3D" id="6.10.140.1710">
    <property type="match status" value="1"/>
</dbReference>
<dbReference type="Pfam" id="PF18265">
    <property type="entry name" value="Nas2_N"/>
    <property type="match status" value="1"/>
</dbReference>
<accession>A0A3B0MW29</accession>
<dbReference type="EMBL" id="UIVT01000002">
    <property type="protein sequence ID" value="SVP91710.1"/>
    <property type="molecule type" value="Genomic_DNA"/>
</dbReference>
<reference evidence="2" key="1">
    <citation type="submission" date="2018-07" db="EMBL/GenBank/DDBJ databases">
        <authorList>
            <person name="Quirk P.G."/>
            <person name="Krulwich T.A."/>
        </authorList>
    </citation>
    <scope>NUCLEOTIDE SEQUENCE</scope>
    <source>
        <strain evidence="2">Anand</strain>
    </source>
</reference>
<dbReference type="GO" id="GO:0070682">
    <property type="term" value="P:proteasome regulatory particle assembly"/>
    <property type="evidence" value="ECO:0007669"/>
    <property type="project" value="InterPro"/>
</dbReference>
<organism evidence="2">
    <name type="scientific">Theileria annulata</name>
    <dbReference type="NCBI Taxonomy" id="5874"/>
    <lineage>
        <taxon>Eukaryota</taxon>
        <taxon>Sar</taxon>
        <taxon>Alveolata</taxon>
        <taxon>Apicomplexa</taxon>
        <taxon>Aconoidasida</taxon>
        <taxon>Piroplasmida</taxon>
        <taxon>Theileriidae</taxon>
        <taxon>Theileria</taxon>
    </lineage>
</organism>
<proteinExistence type="predicted"/>
<dbReference type="EMBL" id="UIVS01000002">
    <property type="protein sequence ID" value="SVP91967.1"/>
    <property type="molecule type" value="Genomic_DNA"/>
</dbReference>
<gene>
    <name evidence="2" type="ORF">TAT_000189000</name>
    <name evidence="3" type="ORF">TAV_000189200</name>
</gene>
<evidence type="ECO:0000313" key="3">
    <source>
        <dbReference type="EMBL" id="SVP91967.1"/>
    </source>
</evidence>
<feature type="domain" description="Nas2 N-terminal" evidence="1">
    <location>
        <begin position="5"/>
        <end position="70"/>
    </location>
</feature>
<dbReference type="AlphaFoldDB" id="A0A3B0MW29"/>
<dbReference type="GO" id="GO:0005634">
    <property type="term" value="C:nucleus"/>
    <property type="evidence" value="ECO:0007669"/>
    <property type="project" value="TreeGrafter"/>
</dbReference>
<name>A0A3B0MW29_THEAN</name>
<evidence type="ECO:0000313" key="2">
    <source>
        <dbReference type="EMBL" id="SVP91710.1"/>
    </source>
</evidence>
<dbReference type="InterPro" id="IPR035269">
    <property type="entry name" value="PSMD9"/>
</dbReference>
<evidence type="ECO:0000259" key="1">
    <source>
        <dbReference type="Pfam" id="PF18265"/>
    </source>
</evidence>
<dbReference type="PANTHER" id="PTHR12651:SF1">
    <property type="entry name" value="26S PROTEASOME NON-ATPASE REGULATORY SUBUNIT 9"/>
    <property type="match status" value="1"/>
</dbReference>
<dbReference type="PANTHER" id="PTHR12651">
    <property type="entry name" value="26S PROTEASOME NON-ATPASE REGULATORY SUBUNIT 9"/>
    <property type="match status" value="1"/>
</dbReference>
<dbReference type="VEuPathDB" id="PiroplasmaDB:TA12400"/>
<sequence length="157" mass="18427">MSNIMELDKARKDIEIEMEALMSYLNSEECKYVGLTGPLVDNEQFPRNDIDIYEVRKARGRIMCLKNDYQRKLNNRNVGDCLNTTLIANFVFEFNRINLESAIIHQKCNTKLTTQDLNQKWVKKEVKIVKCVIPIVRRGIYNYTSTPIILMIYPILF</sequence>